<comment type="caution">
    <text evidence="3">The sequence shown here is derived from an EMBL/GenBank/DDBJ whole genome shotgun (WGS) entry which is preliminary data.</text>
</comment>
<dbReference type="InterPro" id="IPR025403">
    <property type="entry name" value="TgpA-like_C"/>
</dbReference>
<evidence type="ECO:0000259" key="2">
    <source>
        <dbReference type="Pfam" id="PF13559"/>
    </source>
</evidence>
<name>A0ABT0K4T4_9ACTN</name>
<keyword evidence="1" id="KW-0812">Transmembrane</keyword>
<organism evidence="3 4">
    <name type="scientific">Frankia umida</name>
    <dbReference type="NCBI Taxonomy" id="573489"/>
    <lineage>
        <taxon>Bacteria</taxon>
        <taxon>Bacillati</taxon>
        <taxon>Actinomycetota</taxon>
        <taxon>Actinomycetes</taxon>
        <taxon>Frankiales</taxon>
        <taxon>Frankiaceae</taxon>
        <taxon>Frankia</taxon>
    </lineage>
</organism>
<gene>
    <name evidence="3" type="ORF">MXD59_24095</name>
</gene>
<proteinExistence type="predicted"/>
<sequence>MSLGGPVTRDGAREEARRELSREIYHREGTSWWNRVLNWIGDRVVDLWSWLFPRGDTGGSHAPGLGALSLVIVAVIVLGAARWWLGPLRRTAAARRAAPDELASARTATQLRAEADQQAAAGQYALAMRSRLRAIVRMLTDKGVLEPRPGRTAGELVGEVSRATGGQSTPGQPDPLRALAAATDVFSETWYGGRPGTAEGYQVLVEADAGLSRLRGGFAAREDPPGRSAVPA</sequence>
<keyword evidence="1" id="KW-1133">Transmembrane helix</keyword>
<protein>
    <submittedName>
        <fullName evidence="3">DUF4129 domain-containing protein</fullName>
    </submittedName>
</protein>
<dbReference type="RefSeq" id="WP_248826872.1">
    <property type="nucleotide sequence ID" value="NZ_JALKFT010000045.1"/>
</dbReference>
<keyword evidence="4" id="KW-1185">Reference proteome</keyword>
<evidence type="ECO:0000256" key="1">
    <source>
        <dbReference type="SAM" id="Phobius"/>
    </source>
</evidence>
<feature type="transmembrane region" description="Helical" evidence="1">
    <location>
        <begin position="65"/>
        <end position="85"/>
    </location>
</feature>
<keyword evidence="1" id="KW-0472">Membrane</keyword>
<accession>A0ABT0K4T4</accession>
<reference evidence="3 4" key="1">
    <citation type="submission" date="2022-04" db="EMBL/GenBank/DDBJ databases">
        <title>Genome diversity in the genus Frankia.</title>
        <authorList>
            <person name="Carlos-Shanley C."/>
            <person name="Hahn D."/>
        </authorList>
    </citation>
    <scope>NUCLEOTIDE SEQUENCE [LARGE SCALE GENOMIC DNA]</scope>
    <source>
        <strain evidence="3 4">Ag45/Mut15</strain>
    </source>
</reference>
<dbReference type="EMBL" id="JALKFT010000045">
    <property type="protein sequence ID" value="MCK9878806.1"/>
    <property type="molecule type" value="Genomic_DNA"/>
</dbReference>
<evidence type="ECO:0000313" key="4">
    <source>
        <dbReference type="Proteomes" id="UP001201873"/>
    </source>
</evidence>
<dbReference type="Pfam" id="PF13559">
    <property type="entry name" value="DUF4129"/>
    <property type="match status" value="1"/>
</dbReference>
<dbReference type="Proteomes" id="UP001201873">
    <property type="component" value="Unassembled WGS sequence"/>
</dbReference>
<feature type="domain" description="Protein-glutamine gamma-glutamyltransferase-like C-terminal" evidence="2">
    <location>
        <begin position="132"/>
        <end position="208"/>
    </location>
</feature>
<evidence type="ECO:0000313" key="3">
    <source>
        <dbReference type="EMBL" id="MCK9878806.1"/>
    </source>
</evidence>